<feature type="transmembrane region" description="Helical" evidence="5">
    <location>
        <begin position="163"/>
        <end position="182"/>
    </location>
</feature>
<feature type="transmembrane region" description="Helical" evidence="5">
    <location>
        <begin position="237"/>
        <end position="259"/>
    </location>
</feature>
<accession>A0A1H0U4B4</accession>
<evidence type="ECO:0000259" key="6">
    <source>
        <dbReference type="PROSITE" id="PS50850"/>
    </source>
</evidence>
<evidence type="ECO:0000256" key="1">
    <source>
        <dbReference type="ARBA" id="ARBA00004651"/>
    </source>
</evidence>
<dbReference type="InterPro" id="IPR036259">
    <property type="entry name" value="MFS_trans_sf"/>
</dbReference>
<feature type="transmembrane region" description="Helical" evidence="5">
    <location>
        <begin position="290"/>
        <end position="310"/>
    </location>
</feature>
<evidence type="ECO:0000256" key="5">
    <source>
        <dbReference type="SAM" id="Phobius"/>
    </source>
</evidence>
<keyword evidence="3 5" id="KW-1133">Transmembrane helix</keyword>
<evidence type="ECO:0000256" key="4">
    <source>
        <dbReference type="ARBA" id="ARBA00023136"/>
    </source>
</evidence>
<dbReference type="PANTHER" id="PTHR43129:SF1">
    <property type="entry name" value="FOSMIDOMYCIN RESISTANCE PROTEIN"/>
    <property type="match status" value="1"/>
</dbReference>
<keyword evidence="2 5" id="KW-0812">Transmembrane</keyword>
<feature type="domain" description="Major facilitator superfamily (MFS) profile" evidence="6">
    <location>
        <begin position="7"/>
        <end position="379"/>
    </location>
</feature>
<organism evidence="7 8">
    <name type="scientific">Lentzea jiangxiensis</name>
    <dbReference type="NCBI Taxonomy" id="641025"/>
    <lineage>
        <taxon>Bacteria</taxon>
        <taxon>Bacillati</taxon>
        <taxon>Actinomycetota</taxon>
        <taxon>Actinomycetes</taxon>
        <taxon>Pseudonocardiales</taxon>
        <taxon>Pseudonocardiaceae</taxon>
        <taxon>Lentzea</taxon>
    </lineage>
</organism>
<feature type="transmembrane region" description="Helical" evidence="5">
    <location>
        <begin position="203"/>
        <end position="225"/>
    </location>
</feature>
<dbReference type="Proteomes" id="UP000199691">
    <property type="component" value="Unassembled WGS sequence"/>
</dbReference>
<dbReference type="PANTHER" id="PTHR43129">
    <property type="entry name" value="FOSMIDOMYCIN RESISTANCE PROTEIN"/>
    <property type="match status" value="1"/>
</dbReference>
<feature type="transmembrane region" description="Helical" evidence="5">
    <location>
        <begin position="38"/>
        <end position="57"/>
    </location>
</feature>
<feature type="transmembrane region" description="Helical" evidence="5">
    <location>
        <begin position="132"/>
        <end position="157"/>
    </location>
</feature>
<feature type="transmembrane region" description="Helical" evidence="5">
    <location>
        <begin position="69"/>
        <end position="87"/>
    </location>
</feature>
<comment type="subcellular location">
    <subcellularLocation>
        <location evidence="1">Cell membrane</location>
        <topology evidence="1">Multi-pass membrane protein</topology>
    </subcellularLocation>
</comment>
<dbReference type="Pfam" id="PF07690">
    <property type="entry name" value="MFS_1"/>
    <property type="match status" value="1"/>
</dbReference>
<proteinExistence type="predicted"/>
<dbReference type="InterPro" id="IPR020846">
    <property type="entry name" value="MFS_dom"/>
</dbReference>
<dbReference type="SUPFAM" id="SSF103473">
    <property type="entry name" value="MFS general substrate transporter"/>
    <property type="match status" value="1"/>
</dbReference>
<name>A0A1H0U4B4_9PSEU</name>
<evidence type="ECO:0000256" key="2">
    <source>
        <dbReference type="ARBA" id="ARBA00022692"/>
    </source>
</evidence>
<feature type="transmembrane region" description="Helical" evidence="5">
    <location>
        <begin position="93"/>
        <end position="111"/>
    </location>
</feature>
<keyword evidence="4 5" id="KW-0472">Membrane</keyword>
<reference evidence="8" key="1">
    <citation type="submission" date="2016-10" db="EMBL/GenBank/DDBJ databases">
        <authorList>
            <person name="Varghese N."/>
            <person name="Submissions S."/>
        </authorList>
    </citation>
    <scope>NUCLEOTIDE SEQUENCE [LARGE SCALE GENOMIC DNA]</scope>
    <source>
        <strain evidence="8">CGMCC 4.6609</strain>
    </source>
</reference>
<dbReference type="CDD" id="cd17478">
    <property type="entry name" value="MFS_FsR"/>
    <property type="match status" value="1"/>
</dbReference>
<keyword evidence="8" id="KW-1185">Reference proteome</keyword>
<dbReference type="EMBL" id="FNIX01000011">
    <property type="protein sequence ID" value="SDP61009.1"/>
    <property type="molecule type" value="Genomic_DNA"/>
</dbReference>
<dbReference type="GO" id="GO:0005886">
    <property type="term" value="C:plasma membrane"/>
    <property type="evidence" value="ECO:0007669"/>
    <property type="project" value="UniProtKB-SubCell"/>
</dbReference>
<evidence type="ECO:0000256" key="3">
    <source>
        <dbReference type="ARBA" id="ARBA00022989"/>
    </source>
</evidence>
<protein>
    <submittedName>
        <fullName evidence="7">MFS transporter, FSR family, fosmidomycin resistance protein</fullName>
    </submittedName>
</protein>
<feature type="transmembrane region" description="Helical" evidence="5">
    <location>
        <begin position="266"/>
        <end position="284"/>
    </location>
</feature>
<evidence type="ECO:0000313" key="8">
    <source>
        <dbReference type="Proteomes" id="UP000199691"/>
    </source>
</evidence>
<dbReference type="STRING" id="641025.SAMN05421507_111101"/>
<dbReference type="PROSITE" id="PS50850">
    <property type="entry name" value="MFS"/>
    <property type="match status" value="1"/>
</dbReference>
<feature type="transmembrane region" description="Helical" evidence="5">
    <location>
        <begin position="322"/>
        <end position="344"/>
    </location>
</feature>
<gene>
    <name evidence="7" type="ORF">SAMN05421507_111101</name>
</gene>
<feature type="transmembrane region" description="Helical" evidence="5">
    <location>
        <begin position="350"/>
        <end position="368"/>
    </location>
</feature>
<dbReference type="GO" id="GO:0022857">
    <property type="term" value="F:transmembrane transporter activity"/>
    <property type="evidence" value="ECO:0007669"/>
    <property type="project" value="InterPro"/>
</dbReference>
<sequence length="379" mass="38720">MSNSRRRMSVLVAGHAVNDLYQGAVPAVVPFLVAERHYSYVAAAGITVAATLLSSVVQPLFGHLTDRRAMPWLVPVGMAVAGAGIGLSGLSESYLFTWLAIALSGLGVAAYHPEAARLARRVAQDNHVGMSWFSVGGNAGFALGPVLVTPVLAFGGLAWTPLLAVPAVVGGTLTALALRGVHGAAASVADRPGRDDWGQFSRLTVVIVARSMVTFGLGTFLAIWVTHRVGGGPVAGAAALVVLFGAGAASTLLGGVLAGRWGRVRVLQVSYAVAVPAVAGIALVPGPLVYLMVALTAVALYVPFSLHVTLGQDYLPNRVGTASGVTLGLAVSVGGLGSPVVGAIAGKWDLQWGLLSLVVLPVVAWAAARGLRSPRSMRV</sequence>
<evidence type="ECO:0000313" key="7">
    <source>
        <dbReference type="EMBL" id="SDP61009.1"/>
    </source>
</evidence>
<dbReference type="InterPro" id="IPR011701">
    <property type="entry name" value="MFS"/>
</dbReference>
<dbReference type="AlphaFoldDB" id="A0A1H0U4B4"/>
<dbReference type="Gene3D" id="1.20.1250.20">
    <property type="entry name" value="MFS general substrate transporter like domains"/>
    <property type="match status" value="2"/>
</dbReference>